<evidence type="ECO:0000259" key="2">
    <source>
        <dbReference type="Pfam" id="PF18111"/>
    </source>
</evidence>
<dbReference type="InterPro" id="IPR035892">
    <property type="entry name" value="C2_domain_sf"/>
</dbReference>
<feature type="domain" description="RPGRIP1 C-terminal" evidence="2">
    <location>
        <begin position="25"/>
        <end position="92"/>
    </location>
</feature>
<comment type="caution">
    <text evidence="3">The sequence shown here is derived from an EMBL/GenBank/DDBJ whole genome shotgun (WGS) entry which is preliminary data.</text>
</comment>
<dbReference type="Proteomes" id="UP000034805">
    <property type="component" value="Unassembled WGS sequence"/>
</dbReference>
<dbReference type="GO" id="GO:0046548">
    <property type="term" value="P:retinal rod cell development"/>
    <property type="evidence" value="ECO:0007669"/>
    <property type="project" value="TreeGrafter"/>
</dbReference>
<dbReference type="InterPro" id="IPR041091">
    <property type="entry name" value="RPGRIP1_C"/>
</dbReference>
<gene>
    <name evidence="3" type="ORF">Z043_114005</name>
</gene>
<name>A0A0N8JYT2_SCLFO</name>
<dbReference type="PANTHER" id="PTHR14240">
    <property type="entry name" value="RETINITIS PIGMENTOSA GTPASE REGULATOR-INTERACTING PROTEIN"/>
    <property type="match status" value="1"/>
</dbReference>
<dbReference type="GO" id="GO:1905515">
    <property type="term" value="P:non-motile cilium assembly"/>
    <property type="evidence" value="ECO:0007669"/>
    <property type="project" value="TreeGrafter"/>
</dbReference>
<dbReference type="PANTHER" id="PTHR14240:SF1">
    <property type="entry name" value="PROTEIN FANTOM-RELATED"/>
    <property type="match status" value="1"/>
</dbReference>
<dbReference type="GO" id="GO:0032391">
    <property type="term" value="C:photoreceptor connecting cilium"/>
    <property type="evidence" value="ECO:0007669"/>
    <property type="project" value="TreeGrafter"/>
</dbReference>
<dbReference type="InterPro" id="IPR031139">
    <property type="entry name" value="RPGRIP1_fam"/>
</dbReference>
<proteinExistence type="predicted"/>
<organism evidence="3 4">
    <name type="scientific">Scleropages formosus</name>
    <name type="common">Asian bonytongue</name>
    <name type="synonym">Osteoglossum formosum</name>
    <dbReference type="NCBI Taxonomy" id="113540"/>
    <lineage>
        <taxon>Eukaryota</taxon>
        <taxon>Metazoa</taxon>
        <taxon>Chordata</taxon>
        <taxon>Craniata</taxon>
        <taxon>Vertebrata</taxon>
        <taxon>Euteleostomi</taxon>
        <taxon>Actinopterygii</taxon>
        <taxon>Neopterygii</taxon>
        <taxon>Teleostei</taxon>
        <taxon>Osteoglossocephala</taxon>
        <taxon>Osteoglossomorpha</taxon>
        <taxon>Osteoglossiformes</taxon>
        <taxon>Osteoglossidae</taxon>
        <taxon>Scleropages</taxon>
    </lineage>
</organism>
<evidence type="ECO:0000313" key="4">
    <source>
        <dbReference type="Proteomes" id="UP000034805"/>
    </source>
</evidence>
<dbReference type="Pfam" id="PF18111">
    <property type="entry name" value="RPGR1_C"/>
    <property type="match status" value="1"/>
</dbReference>
<sequence length="100" mass="11316">MSLHRTDPAVYVMLELCTAFSPQPSERIRIEVTSLRLVPTSRVAVDDTISRLFVEFRFLDMPAVETPLSLPKPQAGQTIHYNYSSGENSEEEHHSCIPDI</sequence>
<evidence type="ECO:0000256" key="1">
    <source>
        <dbReference type="SAM" id="MobiDB-lite"/>
    </source>
</evidence>
<reference evidence="3 4" key="1">
    <citation type="submission" date="2015-08" db="EMBL/GenBank/DDBJ databases">
        <title>The genome of the Asian arowana (Scleropages formosus).</title>
        <authorList>
            <person name="Tan M.H."/>
            <person name="Gan H.M."/>
            <person name="Croft L.J."/>
            <person name="Austin C.M."/>
        </authorList>
    </citation>
    <scope>NUCLEOTIDE SEQUENCE [LARGE SCALE GENOMIC DNA]</scope>
    <source>
        <strain evidence="3">Aro1</strain>
    </source>
</reference>
<feature type="compositionally biased region" description="Basic and acidic residues" evidence="1">
    <location>
        <begin position="91"/>
        <end position="100"/>
    </location>
</feature>
<accession>A0A0N8JYT2</accession>
<evidence type="ECO:0000313" key="3">
    <source>
        <dbReference type="EMBL" id="KPP67409.1"/>
    </source>
</evidence>
<dbReference type="EMBL" id="JARO02005066">
    <property type="protein sequence ID" value="KPP67409.1"/>
    <property type="molecule type" value="Genomic_DNA"/>
</dbReference>
<protein>
    <recommendedName>
        <fullName evidence="2">RPGRIP1 C-terminal domain-containing protein</fullName>
    </recommendedName>
</protein>
<feature type="region of interest" description="Disordered" evidence="1">
    <location>
        <begin position="80"/>
        <end position="100"/>
    </location>
</feature>
<dbReference type="AlphaFoldDB" id="A0A0N8JYT2"/>
<dbReference type="Gene3D" id="2.60.40.150">
    <property type="entry name" value="C2 domain"/>
    <property type="match status" value="1"/>
</dbReference>